<evidence type="ECO:0000259" key="3">
    <source>
        <dbReference type="Pfam" id="PF00294"/>
    </source>
</evidence>
<evidence type="ECO:0000313" key="4">
    <source>
        <dbReference type="EMBL" id="SFV77115.1"/>
    </source>
</evidence>
<feature type="domain" description="Carbohydrate kinase PfkB" evidence="3">
    <location>
        <begin position="36"/>
        <end position="292"/>
    </location>
</feature>
<proteinExistence type="predicted"/>
<dbReference type="Pfam" id="PF00294">
    <property type="entry name" value="PfkB"/>
    <property type="match status" value="1"/>
</dbReference>
<reference evidence="4" key="1">
    <citation type="submission" date="2016-10" db="EMBL/GenBank/DDBJ databases">
        <authorList>
            <person name="de Groot N.N."/>
        </authorList>
    </citation>
    <scope>NUCLEOTIDE SEQUENCE</scope>
</reference>
<dbReference type="InterPro" id="IPR002173">
    <property type="entry name" value="Carboh/pur_kinase_PfkB_CS"/>
</dbReference>
<dbReference type="Gene3D" id="3.40.1190.20">
    <property type="match status" value="1"/>
</dbReference>
<evidence type="ECO:0000256" key="2">
    <source>
        <dbReference type="ARBA" id="ARBA00022777"/>
    </source>
</evidence>
<dbReference type="CDD" id="cd01942">
    <property type="entry name" value="ribokinase_group_A"/>
    <property type="match status" value="1"/>
</dbReference>
<evidence type="ECO:0000256" key="1">
    <source>
        <dbReference type="ARBA" id="ARBA00022679"/>
    </source>
</evidence>
<gene>
    <name evidence="4" type="ORF">MNB_SUP05-4-162</name>
</gene>
<dbReference type="AlphaFoldDB" id="A0A1W1D919"/>
<organism evidence="4">
    <name type="scientific">hydrothermal vent metagenome</name>
    <dbReference type="NCBI Taxonomy" id="652676"/>
    <lineage>
        <taxon>unclassified sequences</taxon>
        <taxon>metagenomes</taxon>
        <taxon>ecological metagenomes</taxon>
    </lineage>
</organism>
<accession>A0A1W1D919</accession>
<sequence length="313" mass="34175">MSKTALICGSYAFDSIMVFQDQFKNHILPDKVHMLNVSFLVPTMRKEFGGCGGNIAYNLHLLGANSIPMATVGEDFTPYMNWMESHHMNTTHMKVVKGSYTGQAFITTDMDDNQITAFHPGAMSNSHENKVSDVSVADIGIVSPDGRDGMIEHAKQFSEAKIPFIFDPGQGMPMFSGEELIAFVEQATYVAVNDYESQMLQDKTGLDLTTIASMVEALIITKGGEGSEIHTAGDVIQIAPAKAQSTQDPTGCGDAYRAGLLYGIMNEMDWKTIGQLAGLLGAIKIAHLGTQNHSFDIDSIEKLYKKSYEEPLL</sequence>
<name>A0A1W1D919_9ZZZZ</name>
<dbReference type="PANTHER" id="PTHR10584:SF166">
    <property type="entry name" value="RIBOKINASE"/>
    <property type="match status" value="1"/>
</dbReference>
<dbReference type="PROSITE" id="PS00583">
    <property type="entry name" value="PFKB_KINASES_1"/>
    <property type="match status" value="1"/>
</dbReference>
<keyword evidence="1" id="KW-0808">Transferase</keyword>
<dbReference type="InterPro" id="IPR011611">
    <property type="entry name" value="PfkB_dom"/>
</dbReference>
<dbReference type="InterPro" id="IPR029056">
    <property type="entry name" value="Ribokinase-like"/>
</dbReference>
<protein>
    <submittedName>
        <fullName evidence="4">Sugar kinases, ribokinase family</fullName>
    </submittedName>
</protein>
<dbReference type="GO" id="GO:0016301">
    <property type="term" value="F:kinase activity"/>
    <property type="evidence" value="ECO:0007669"/>
    <property type="project" value="UniProtKB-KW"/>
</dbReference>
<dbReference type="PANTHER" id="PTHR10584">
    <property type="entry name" value="SUGAR KINASE"/>
    <property type="match status" value="1"/>
</dbReference>
<dbReference type="SUPFAM" id="SSF53613">
    <property type="entry name" value="Ribokinase-like"/>
    <property type="match status" value="1"/>
</dbReference>
<dbReference type="EMBL" id="FPHR01000017">
    <property type="protein sequence ID" value="SFV77115.1"/>
    <property type="molecule type" value="Genomic_DNA"/>
</dbReference>
<keyword evidence="2 4" id="KW-0418">Kinase</keyword>